<keyword evidence="8" id="KW-0732">Signal</keyword>
<dbReference type="OrthoDB" id="203097at2759"/>
<evidence type="ECO:0000256" key="7">
    <source>
        <dbReference type="SAM" id="Phobius"/>
    </source>
</evidence>
<evidence type="ECO:0000313" key="10">
    <source>
        <dbReference type="Proteomes" id="UP000549394"/>
    </source>
</evidence>
<comment type="similarity">
    <text evidence="2">Belongs to the bile acid:sodium symporter (BASS) (TC 2.A.28) family.</text>
</comment>
<feature type="transmembrane region" description="Helical" evidence="7">
    <location>
        <begin position="398"/>
        <end position="421"/>
    </location>
</feature>
<feature type="transmembrane region" description="Helical" evidence="7">
    <location>
        <begin position="141"/>
        <end position="162"/>
    </location>
</feature>
<gene>
    <name evidence="9" type="ORF">DGYR_LOCUS9101</name>
</gene>
<feature type="transmembrane region" description="Helical" evidence="7">
    <location>
        <begin position="204"/>
        <end position="228"/>
    </location>
</feature>
<feature type="transmembrane region" description="Helical" evidence="7">
    <location>
        <begin position="306"/>
        <end position="327"/>
    </location>
</feature>
<dbReference type="InterPro" id="IPR004710">
    <property type="entry name" value="Bilac:Na_transpt"/>
</dbReference>
<feature type="signal peptide" evidence="8">
    <location>
        <begin position="1"/>
        <end position="19"/>
    </location>
</feature>
<dbReference type="GO" id="GO:0015293">
    <property type="term" value="F:symporter activity"/>
    <property type="evidence" value="ECO:0007669"/>
    <property type="project" value="UniProtKB-KW"/>
</dbReference>
<evidence type="ECO:0000256" key="2">
    <source>
        <dbReference type="ARBA" id="ARBA00006528"/>
    </source>
</evidence>
<evidence type="ECO:0000256" key="6">
    <source>
        <dbReference type="ARBA" id="ARBA00023136"/>
    </source>
</evidence>
<feature type="transmembrane region" description="Helical" evidence="7">
    <location>
        <begin position="240"/>
        <end position="262"/>
    </location>
</feature>
<name>A0A7I8W2W5_9ANNE</name>
<dbReference type="Gene3D" id="1.20.1530.20">
    <property type="match status" value="1"/>
</dbReference>
<evidence type="ECO:0000256" key="1">
    <source>
        <dbReference type="ARBA" id="ARBA00004141"/>
    </source>
</evidence>
<comment type="subcellular location">
    <subcellularLocation>
        <location evidence="1">Membrane</location>
        <topology evidence="1">Multi-pass membrane protein</topology>
    </subcellularLocation>
</comment>
<dbReference type="Pfam" id="PF01758">
    <property type="entry name" value="SBF"/>
    <property type="match status" value="1"/>
</dbReference>
<dbReference type="GO" id="GO:0016020">
    <property type="term" value="C:membrane"/>
    <property type="evidence" value="ECO:0007669"/>
    <property type="project" value="UniProtKB-SubCell"/>
</dbReference>
<dbReference type="PANTHER" id="PTHR10361:SF28">
    <property type="entry name" value="P3 PROTEIN-RELATED"/>
    <property type="match status" value="1"/>
</dbReference>
<keyword evidence="3 7" id="KW-0812">Transmembrane</keyword>
<evidence type="ECO:0000256" key="4">
    <source>
        <dbReference type="ARBA" id="ARBA00022847"/>
    </source>
</evidence>
<evidence type="ECO:0000313" key="9">
    <source>
        <dbReference type="EMBL" id="CAD5121108.1"/>
    </source>
</evidence>
<sequence>MQKFILILLLAHTTRICLSKNVENGCSTKKCDCNVVFEKETYLLREDEKETVTFNLTCATSINITEIKKNLDLDLKNSSLYCVKNWTIIDENIETGITGLIEIKPLVTGVGKLEISSGNNECIVKKILDLKILRRDTLMSVYYPALVGTLATVVNVAFGCALDPRVILKIVKKPIAPCLGFACQFLIMGPLAALMAKIANIDPLYGLGLVAIGSSPGGGGSNFCAALLDGDLELSITMTTFSTIGALFMTPFWFWVFARLFLVNGAQITIPVVKVMIFLAAITIPSGIGIILRYRKPKIADILANLLKPILILIIIVIVVLSIYTHYDILKTLDWRVPVVALLFSYIGYSIGAVVSVAAGLKYRQIVTVSLETGVQNMSVGLVMISFALPPYEAEKAGTAVLCFACTSMPLAMIAVFWRIISHRETRQNFIIQSRLYCLLSLCKKKEEEDGTITRTVTEQDCKLEPLVEKV</sequence>
<evidence type="ECO:0000256" key="8">
    <source>
        <dbReference type="SAM" id="SignalP"/>
    </source>
</evidence>
<feature type="transmembrane region" description="Helical" evidence="7">
    <location>
        <begin position="268"/>
        <end position="294"/>
    </location>
</feature>
<feature type="transmembrane region" description="Helical" evidence="7">
    <location>
        <begin position="174"/>
        <end position="198"/>
    </location>
</feature>
<reference evidence="9 10" key="1">
    <citation type="submission" date="2020-08" db="EMBL/GenBank/DDBJ databases">
        <authorList>
            <person name="Hejnol A."/>
        </authorList>
    </citation>
    <scope>NUCLEOTIDE SEQUENCE [LARGE SCALE GENOMIC DNA]</scope>
</reference>
<keyword evidence="5 7" id="KW-1133">Transmembrane helix</keyword>
<proteinExistence type="inferred from homology"/>
<protein>
    <submittedName>
        <fullName evidence="9">DgyrCDS9649</fullName>
    </submittedName>
</protein>
<feature type="transmembrane region" description="Helical" evidence="7">
    <location>
        <begin position="339"/>
        <end position="361"/>
    </location>
</feature>
<keyword evidence="4" id="KW-0769">Symport</keyword>
<feature type="transmembrane region" description="Helical" evidence="7">
    <location>
        <begin position="373"/>
        <end position="392"/>
    </location>
</feature>
<evidence type="ECO:0000256" key="3">
    <source>
        <dbReference type="ARBA" id="ARBA00022692"/>
    </source>
</evidence>
<dbReference type="InterPro" id="IPR038770">
    <property type="entry name" value="Na+/solute_symporter_sf"/>
</dbReference>
<dbReference type="Proteomes" id="UP000549394">
    <property type="component" value="Unassembled WGS sequence"/>
</dbReference>
<organism evidence="9 10">
    <name type="scientific">Dimorphilus gyrociliatus</name>
    <dbReference type="NCBI Taxonomy" id="2664684"/>
    <lineage>
        <taxon>Eukaryota</taxon>
        <taxon>Metazoa</taxon>
        <taxon>Spiralia</taxon>
        <taxon>Lophotrochozoa</taxon>
        <taxon>Annelida</taxon>
        <taxon>Polychaeta</taxon>
        <taxon>Polychaeta incertae sedis</taxon>
        <taxon>Dinophilidae</taxon>
        <taxon>Dimorphilus</taxon>
    </lineage>
</organism>
<keyword evidence="4" id="KW-0813">Transport</keyword>
<accession>A0A7I8W2W5</accession>
<keyword evidence="6 7" id="KW-0472">Membrane</keyword>
<dbReference type="PANTHER" id="PTHR10361">
    <property type="entry name" value="SODIUM-BILE ACID COTRANSPORTER"/>
    <property type="match status" value="1"/>
</dbReference>
<dbReference type="AlphaFoldDB" id="A0A7I8W2W5"/>
<dbReference type="EMBL" id="CAJFCJ010000013">
    <property type="protein sequence ID" value="CAD5121108.1"/>
    <property type="molecule type" value="Genomic_DNA"/>
</dbReference>
<feature type="chain" id="PRO_5029773306" evidence="8">
    <location>
        <begin position="20"/>
        <end position="471"/>
    </location>
</feature>
<keyword evidence="10" id="KW-1185">Reference proteome</keyword>
<comment type="caution">
    <text evidence="9">The sequence shown here is derived from an EMBL/GenBank/DDBJ whole genome shotgun (WGS) entry which is preliminary data.</text>
</comment>
<dbReference type="InterPro" id="IPR002657">
    <property type="entry name" value="BilAc:Na_symport/Acr3"/>
</dbReference>
<evidence type="ECO:0000256" key="5">
    <source>
        <dbReference type="ARBA" id="ARBA00022989"/>
    </source>
</evidence>